<gene>
    <name evidence="2" type="ORF">GCM10010346_23740</name>
</gene>
<dbReference type="EMBL" id="BMVO01000005">
    <property type="protein sequence ID" value="GHB00148.1"/>
    <property type="molecule type" value="Genomic_DNA"/>
</dbReference>
<dbReference type="Proteomes" id="UP000599437">
    <property type="component" value="Unassembled WGS sequence"/>
</dbReference>
<protein>
    <recommendedName>
        <fullName evidence="1">Microcin J25-processing protein McjB C-terminal domain-containing protein</fullName>
    </recommendedName>
</protein>
<evidence type="ECO:0000313" key="2">
    <source>
        <dbReference type="EMBL" id="GHB00148.1"/>
    </source>
</evidence>
<keyword evidence="3" id="KW-1185">Reference proteome</keyword>
<sequence>MLGRVGVLQRMVRLEVRGGPFLLLVKAARGARRFVESVKGEDGSYRLGDWPGVERTGRRRRGTGPRDAGAAVARLRVAQRLTMGFLDPVDDALFLVAGLRRMGIPASFHLGRELVPVTPPSGFYAWVQCGEAVVSTSMPVRETYVEVHRSGRDG</sequence>
<reference evidence="3" key="1">
    <citation type="journal article" date="2019" name="Int. J. Syst. Evol. Microbiol.">
        <title>The Global Catalogue of Microorganisms (GCM) 10K type strain sequencing project: providing services to taxonomists for standard genome sequencing and annotation.</title>
        <authorList>
            <consortium name="The Broad Institute Genomics Platform"/>
            <consortium name="The Broad Institute Genome Sequencing Center for Infectious Disease"/>
            <person name="Wu L."/>
            <person name="Ma J."/>
        </authorList>
    </citation>
    <scope>NUCLEOTIDE SEQUENCE [LARGE SCALE GENOMIC DNA]</scope>
    <source>
        <strain evidence="3">JCM 4737</strain>
    </source>
</reference>
<dbReference type="InterPro" id="IPR032708">
    <property type="entry name" value="McjB_C"/>
</dbReference>
<evidence type="ECO:0000313" key="3">
    <source>
        <dbReference type="Proteomes" id="UP000599437"/>
    </source>
</evidence>
<comment type="caution">
    <text evidence="2">The sequence shown here is derived from an EMBL/GenBank/DDBJ whole genome shotgun (WGS) entry which is preliminary data.</text>
</comment>
<dbReference type="Pfam" id="PF13471">
    <property type="entry name" value="Transglut_core3"/>
    <property type="match status" value="1"/>
</dbReference>
<name>A0ABQ3DR58_9ACTN</name>
<proteinExistence type="predicted"/>
<evidence type="ECO:0000259" key="1">
    <source>
        <dbReference type="Pfam" id="PF13471"/>
    </source>
</evidence>
<organism evidence="2 3">
    <name type="scientific">Streptomyces chryseus</name>
    <dbReference type="NCBI Taxonomy" id="68186"/>
    <lineage>
        <taxon>Bacteria</taxon>
        <taxon>Bacillati</taxon>
        <taxon>Actinomycetota</taxon>
        <taxon>Actinomycetes</taxon>
        <taxon>Kitasatosporales</taxon>
        <taxon>Streptomycetaceae</taxon>
        <taxon>Streptomyces</taxon>
    </lineage>
</organism>
<accession>A0ABQ3DR58</accession>
<feature type="domain" description="Microcin J25-processing protein McjB C-terminal" evidence="1">
    <location>
        <begin position="52"/>
        <end position="144"/>
    </location>
</feature>